<evidence type="ECO:0000313" key="3">
    <source>
        <dbReference type="Proteomes" id="UP000604481"/>
    </source>
</evidence>
<protein>
    <submittedName>
        <fullName evidence="2">Uncharacterized protein</fullName>
    </submittedName>
</protein>
<keyword evidence="1" id="KW-0812">Transmembrane</keyword>
<dbReference type="RefSeq" id="WP_194115032.1">
    <property type="nucleotide sequence ID" value="NZ_JADFUA010000002.1"/>
</dbReference>
<comment type="caution">
    <text evidence="2">The sequence shown here is derived from an EMBL/GenBank/DDBJ whole genome shotgun (WGS) entry which is preliminary data.</text>
</comment>
<keyword evidence="1" id="KW-0472">Membrane</keyword>
<feature type="transmembrane region" description="Helical" evidence="1">
    <location>
        <begin position="54"/>
        <end position="78"/>
    </location>
</feature>
<dbReference type="Proteomes" id="UP000604481">
    <property type="component" value="Unassembled WGS sequence"/>
</dbReference>
<evidence type="ECO:0000313" key="2">
    <source>
        <dbReference type="EMBL" id="MBE9608513.1"/>
    </source>
</evidence>
<evidence type="ECO:0000256" key="1">
    <source>
        <dbReference type="SAM" id="Phobius"/>
    </source>
</evidence>
<proteinExistence type="predicted"/>
<accession>A0A8J7FZF1</accession>
<gene>
    <name evidence="2" type="ORF">INR99_04055</name>
</gene>
<feature type="transmembrane region" description="Helical" evidence="1">
    <location>
        <begin position="12"/>
        <end position="42"/>
    </location>
</feature>
<sequence>MKWPSSGVLRDIGLLLGATTLLCLACNSAVLCEPLIVAAFVLTRKQVLRLRFCLPMLTVAYWAVLVTAYLVAELLGWFRADFPGMGGALLFAGLVLPLLGIGGLFGHLLAFFTTLREG</sequence>
<feature type="transmembrane region" description="Helical" evidence="1">
    <location>
        <begin position="90"/>
        <end position="112"/>
    </location>
</feature>
<keyword evidence="3" id="KW-1185">Reference proteome</keyword>
<keyword evidence="1" id="KW-1133">Transmembrane helix</keyword>
<name>A0A8J7FZF1_9NEIS</name>
<reference evidence="2 3" key="1">
    <citation type="submission" date="2020-10" db="EMBL/GenBank/DDBJ databases">
        <title>The genome sequence of Chitinilyticum litopenaei 4Y14.</title>
        <authorList>
            <person name="Liu Y."/>
        </authorList>
    </citation>
    <scope>NUCLEOTIDE SEQUENCE [LARGE SCALE GENOMIC DNA]</scope>
    <source>
        <strain evidence="2 3">4Y14</strain>
    </source>
</reference>
<organism evidence="2 3">
    <name type="scientific">Chitinilyticum piscinae</name>
    <dbReference type="NCBI Taxonomy" id="2866724"/>
    <lineage>
        <taxon>Bacteria</taxon>
        <taxon>Pseudomonadati</taxon>
        <taxon>Pseudomonadota</taxon>
        <taxon>Betaproteobacteria</taxon>
        <taxon>Neisseriales</taxon>
        <taxon>Chitinibacteraceae</taxon>
        <taxon>Chitinilyticum</taxon>
    </lineage>
</organism>
<dbReference type="EMBL" id="JADFUA010000002">
    <property type="protein sequence ID" value="MBE9608513.1"/>
    <property type="molecule type" value="Genomic_DNA"/>
</dbReference>
<dbReference type="AlphaFoldDB" id="A0A8J7FZF1"/>